<name>A0A1F7K9P6_9BACT</name>
<comment type="caution">
    <text evidence="3">The sequence shown here is derived from an EMBL/GenBank/DDBJ whole genome shotgun (WGS) entry which is preliminary data.</text>
</comment>
<dbReference type="Gene3D" id="3.40.50.300">
    <property type="entry name" value="P-loop containing nucleotide triphosphate hydrolases"/>
    <property type="match status" value="2"/>
</dbReference>
<dbReference type="Proteomes" id="UP000178450">
    <property type="component" value="Unassembled WGS sequence"/>
</dbReference>
<reference evidence="3 4" key="1">
    <citation type="journal article" date="2016" name="Nat. Commun.">
        <title>Thousands of microbial genomes shed light on interconnected biogeochemical processes in an aquifer system.</title>
        <authorList>
            <person name="Anantharaman K."/>
            <person name="Brown C.T."/>
            <person name="Hug L.A."/>
            <person name="Sharon I."/>
            <person name="Castelle C.J."/>
            <person name="Probst A.J."/>
            <person name="Thomas B.C."/>
            <person name="Singh A."/>
            <person name="Wilkins M.J."/>
            <person name="Karaoz U."/>
            <person name="Brodie E.L."/>
            <person name="Williams K.H."/>
            <person name="Hubbard S.S."/>
            <person name="Banfield J.F."/>
        </authorList>
    </citation>
    <scope>NUCLEOTIDE SEQUENCE [LARGE SCALE GENOMIC DNA]</scope>
</reference>
<dbReference type="AlphaFoldDB" id="A0A1F7K9P6"/>
<protein>
    <submittedName>
        <fullName evidence="3">Uncharacterized protein</fullName>
    </submittedName>
</protein>
<dbReference type="Pfam" id="PF10412">
    <property type="entry name" value="TrwB_AAD_bind"/>
    <property type="match status" value="1"/>
</dbReference>
<dbReference type="PANTHER" id="PTHR30121:SF11">
    <property type="entry name" value="AAA+ ATPASE DOMAIN-CONTAINING PROTEIN"/>
    <property type="match status" value="1"/>
</dbReference>
<dbReference type="SUPFAM" id="SSF52540">
    <property type="entry name" value="P-loop containing nucleoside triphosphate hydrolases"/>
    <property type="match status" value="1"/>
</dbReference>
<dbReference type="EMBL" id="MGBG01000019">
    <property type="protein sequence ID" value="OGK64584.1"/>
    <property type="molecule type" value="Genomic_DNA"/>
</dbReference>
<dbReference type="InterPro" id="IPR051162">
    <property type="entry name" value="T4SS_component"/>
</dbReference>
<evidence type="ECO:0000313" key="4">
    <source>
        <dbReference type="Proteomes" id="UP000178450"/>
    </source>
</evidence>
<evidence type="ECO:0000259" key="2">
    <source>
        <dbReference type="Pfam" id="PF26449"/>
    </source>
</evidence>
<feature type="domain" description="Type IV secretion system coupling protein TraD DNA-binding" evidence="1">
    <location>
        <begin position="342"/>
        <end position="660"/>
    </location>
</feature>
<accession>A0A1F7K9P6</accession>
<gene>
    <name evidence="3" type="ORF">A2209_03340</name>
</gene>
<dbReference type="InterPro" id="IPR058441">
    <property type="entry name" value="DUF8128"/>
</dbReference>
<dbReference type="InterPro" id="IPR027417">
    <property type="entry name" value="P-loop_NTPase"/>
</dbReference>
<evidence type="ECO:0000259" key="1">
    <source>
        <dbReference type="Pfam" id="PF10412"/>
    </source>
</evidence>
<proteinExistence type="predicted"/>
<feature type="domain" description="DUF8128" evidence="2">
    <location>
        <begin position="8"/>
        <end position="284"/>
    </location>
</feature>
<dbReference type="InterPro" id="IPR019476">
    <property type="entry name" value="T4SS_TraD_DNA-bd"/>
</dbReference>
<sequence length="731" mass="83205">MDNYCLLRPAKTEETTPAAQIGLLSSFLNIGKRSLLDLLMLKSAKYLSFEIVSINQKTRFYFHAPSSLKNYFISQVLAQYPKTLINEEKEDPLFRVVKDKKTSISVLNLSQPYCYPIKTYKNFVELPPLNAVLGFLSKLKEGEAAAVQIILKVPFSQEKSQHKIRGQMKSVDSQGQEQVNPYNKLIQEKLASSLLQAQIRLVFSGPETQASRDRLQELSGAFGVYTMSEGNSFVPRSRSGLFKKAFFKKIVEREFSSWQPTLTLNLDELASLWHLPDKKFEKIKSIYWGRQLLSEAPDNLPIASLHSNPDQTAAVCKGKKEVNFFGTTEWRNREEIFGISREDRSKHVYIIGKTGAGKSTMIANMAINDIRNGEGVAVIDPHGDLSEMILEYIPKRRVADVVYLDPTLSDDRAFSLNMFDKDSASHQDVIASGIVSVFYKLYGDSWGPRLEYILRNTIITLLHYGNGTFADILRILADKKFRDKIVDAIKDKDKVMYDFWRYEYDKMTDRLRVESISSIQNKVGQFVSSLRVRRILDSHKSTFSLEEIMDQKKILIINLSQGKLGEDTTALLGAMFITKMQLTAMRRVNMKPEERTDFYLYVDEFQNFATTSFIKILSEARKYKLNLTLANQYVGQVEEDIQKAIFGNVGTLITFVIGSSDAALFEKEFGGKFTADDLVALGKYQILLKMAINGLTSEPFFARTLPLPSVINHNKDKIIKLSLDKYYRQAS</sequence>
<dbReference type="CDD" id="cd01127">
    <property type="entry name" value="TrwB_TraG_TraD_VirD4"/>
    <property type="match status" value="2"/>
</dbReference>
<dbReference type="PANTHER" id="PTHR30121">
    <property type="entry name" value="UNCHARACTERIZED PROTEIN YJGR-RELATED"/>
    <property type="match status" value="1"/>
</dbReference>
<organism evidence="3 4">
    <name type="scientific">Candidatus Roizmanbacteria bacterium RIFOXYA1_FULL_41_12</name>
    <dbReference type="NCBI Taxonomy" id="1802082"/>
    <lineage>
        <taxon>Bacteria</taxon>
        <taxon>Candidatus Roizmaniibacteriota</taxon>
    </lineage>
</organism>
<evidence type="ECO:0000313" key="3">
    <source>
        <dbReference type="EMBL" id="OGK64584.1"/>
    </source>
</evidence>
<dbReference type="Pfam" id="PF26449">
    <property type="entry name" value="DUF8128"/>
    <property type="match status" value="1"/>
</dbReference>